<dbReference type="PANTHER" id="PTHR47784">
    <property type="entry name" value="STEROL UPTAKE CONTROL PROTEIN 2"/>
    <property type="match status" value="1"/>
</dbReference>
<evidence type="ECO:0000256" key="4">
    <source>
        <dbReference type="ARBA" id="ARBA00023242"/>
    </source>
</evidence>
<dbReference type="InterPro" id="IPR036864">
    <property type="entry name" value="Zn2-C6_fun-type_DNA-bd_sf"/>
</dbReference>
<evidence type="ECO:0000256" key="1">
    <source>
        <dbReference type="ARBA" id="ARBA00023015"/>
    </source>
</evidence>
<reference evidence="6" key="2">
    <citation type="journal article" date="2023" name="IMA Fungus">
        <title>Comparative genomic study of the Penicillium genus elucidates a diverse pangenome and 15 lateral gene transfer events.</title>
        <authorList>
            <person name="Petersen C."/>
            <person name="Sorensen T."/>
            <person name="Nielsen M.R."/>
            <person name="Sondergaard T.E."/>
            <person name="Sorensen J.L."/>
            <person name="Fitzpatrick D.A."/>
            <person name="Frisvad J.C."/>
            <person name="Nielsen K.L."/>
        </authorList>
    </citation>
    <scope>NUCLEOTIDE SEQUENCE</scope>
    <source>
        <strain evidence="6">IBT 30069</strain>
    </source>
</reference>
<protein>
    <recommendedName>
        <fullName evidence="5">Zn(2)-C6 fungal-type domain-containing protein</fullName>
    </recommendedName>
</protein>
<sequence length="406" mass="45878">MNVRRAHLKSKLGCTRCKEQHVKCDEGRPSCGYCTRHGVPCIRKPAEPSSAAQLAPRVSRDGHHRNSVKKSLPAVASRTFHSIQPSRVATPNIEAAIPTQSLEIWKVELLHHWILNVAKTFEVSPRFQELWQDDAVKVALHHEFLLHIILMLSALHLGLTKSPLFSEIHHHFILSGCSHATARLQAETNNISATNVRAVDAFPFLMSLYALSMPLLDQTQKDGETILDEMVHILVLIQGNKVVREQTNPWTEHHNLEPWAANYDILDEPDSTVAAFDSDQVVRELQPWIDASDDGSRVQGINSHALQMLQYAQKHNLKTNLKPLMWPNLVDQEYLCLLRLRNPLALVILAHYAIILGQCSSRWWCLDWGIRLVRAVERALPAKFKTCIAYPLEKLCLGPNGSQPEV</sequence>
<organism evidence="6 7">
    <name type="scientific">Penicillium angulare</name>
    <dbReference type="NCBI Taxonomy" id="116970"/>
    <lineage>
        <taxon>Eukaryota</taxon>
        <taxon>Fungi</taxon>
        <taxon>Dikarya</taxon>
        <taxon>Ascomycota</taxon>
        <taxon>Pezizomycotina</taxon>
        <taxon>Eurotiomycetes</taxon>
        <taxon>Eurotiomycetidae</taxon>
        <taxon>Eurotiales</taxon>
        <taxon>Aspergillaceae</taxon>
        <taxon>Penicillium</taxon>
    </lineage>
</organism>
<dbReference type="Proteomes" id="UP001149165">
    <property type="component" value="Unassembled WGS sequence"/>
</dbReference>
<dbReference type="GO" id="GO:0008270">
    <property type="term" value="F:zinc ion binding"/>
    <property type="evidence" value="ECO:0007669"/>
    <property type="project" value="InterPro"/>
</dbReference>
<accession>A0A9W9GD53</accession>
<evidence type="ECO:0000313" key="7">
    <source>
        <dbReference type="Proteomes" id="UP001149165"/>
    </source>
</evidence>
<keyword evidence="7" id="KW-1185">Reference proteome</keyword>
<dbReference type="InterPro" id="IPR021858">
    <property type="entry name" value="Fun_TF"/>
</dbReference>
<proteinExistence type="predicted"/>
<evidence type="ECO:0000259" key="5">
    <source>
        <dbReference type="PROSITE" id="PS50048"/>
    </source>
</evidence>
<keyword evidence="1" id="KW-0805">Transcription regulation</keyword>
<dbReference type="InterPro" id="IPR001138">
    <property type="entry name" value="Zn2Cys6_DnaBD"/>
</dbReference>
<dbReference type="SUPFAM" id="SSF57701">
    <property type="entry name" value="Zn2/Cys6 DNA-binding domain"/>
    <property type="match status" value="1"/>
</dbReference>
<keyword evidence="3" id="KW-0804">Transcription</keyword>
<dbReference type="PROSITE" id="PS50048">
    <property type="entry name" value="ZN2_CY6_FUNGAL_2"/>
    <property type="match status" value="1"/>
</dbReference>
<dbReference type="InterPro" id="IPR053157">
    <property type="entry name" value="Sterol_Uptake_Regulator"/>
</dbReference>
<dbReference type="AlphaFoldDB" id="A0A9W9GD53"/>
<dbReference type="OrthoDB" id="5386330at2759"/>
<dbReference type="PROSITE" id="PS00463">
    <property type="entry name" value="ZN2_CY6_FUNGAL_1"/>
    <property type="match status" value="1"/>
</dbReference>
<dbReference type="Gene3D" id="4.10.240.10">
    <property type="entry name" value="Zn(2)-C6 fungal-type DNA-binding domain"/>
    <property type="match status" value="1"/>
</dbReference>
<keyword evidence="2" id="KW-0238">DNA-binding</keyword>
<dbReference type="GO" id="GO:0001228">
    <property type="term" value="F:DNA-binding transcription activator activity, RNA polymerase II-specific"/>
    <property type="evidence" value="ECO:0007669"/>
    <property type="project" value="TreeGrafter"/>
</dbReference>
<dbReference type="Pfam" id="PF00172">
    <property type="entry name" value="Zn_clus"/>
    <property type="match status" value="1"/>
</dbReference>
<evidence type="ECO:0000256" key="3">
    <source>
        <dbReference type="ARBA" id="ARBA00023163"/>
    </source>
</evidence>
<dbReference type="GO" id="GO:0003677">
    <property type="term" value="F:DNA binding"/>
    <property type="evidence" value="ECO:0007669"/>
    <property type="project" value="UniProtKB-KW"/>
</dbReference>
<evidence type="ECO:0000256" key="2">
    <source>
        <dbReference type="ARBA" id="ARBA00023125"/>
    </source>
</evidence>
<keyword evidence="4" id="KW-0539">Nucleus</keyword>
<evidence type="ECO:0000313" key="6">
    <source>
        <dbReference type="EMBL" id="KAJ5116683.1"/>
    </source>
</evidence>
<dbReference type="PANTHER" id="PTHR47784:SF13">
    <property type="entry name" value="ZN(II)2CYS6 TRANSCRIPTION FACTOR (EUROFUNG)"/>
    <property type="match status" value="1"/>
</dbReference>
<dbReference type="Pfam" id="PF11951">
    <property type="entry name" value="Fungal_trans_2"/>
    <property type="match status" value="1"/>
</dbReference>
<dbReference type="EMBL" id="JAPQKH010000001">
    <property type="protein sequence ID" value="KAJ5116683.1"/>
    <property type="molecule type" value="Genomic_DNA"/>
</dbReference>
<name>A0A9W9GD53_9EURO</name>
<feature type="domain" description="Zn(2)-C6 fungal-type" evidence="5">
    <location>
        <begin position="13"/>
        <end position="43"/>
    </location>
</feature>
<gene>
    <name evidence="6" type="ORF">N7456_001031</name>
</gene>
<reference evidence="6" key="1">
    <citation type="submission" date="2022-11" db="EMBL/GenBank/DDBJ databases">
        <authorList>
            <person name="Petersen C."/>
        </authorList>
    </citation>
    <scope>NUCLEOTIDE SEQUENCE</scope>
    <source>
        <strain evidence="6">IBT 30069</strain>
    </source>
</reference>
<comment type="caution">
    <text evidence="6">The sequence shown here is derived from an EMBL/GenBank/DDBJ whole genome shotgun (WGS) entry which is preliminary data.</text>
</comment>
<dbReference type="CDD" id="cd00067">
    <property type="entry name" value="GAL4"/>
    <property type="match status" value="1"/>
</dbReference>
<dbReference type="SMART" id="SM00066">
    <property type="entry name" value="GAL4"/>
    <property type="match status" value="1"/>
</dbReference>